<dbReference type="RefSeq" id="WP_155321394.1">
    <property type="nucleotide sequence ID" value="NZ_AP021876.1"/>
</dbReference>
<organism evidence="1 2">
    <name type="scientific">Desulfosarcina ovata subsp. sediminis</name>
    <dbReference type="NCBI Taxonomy" id="885957"/>
    <lineage>
        <taxon>Bacteria</taxon>
        <taxon>Pseudomonadati</taxon>
        <taxon>Thermodesulfobacteriota</taxon>
        <taxon>Desulfobacteria</taxon>
        <taxon>Desulfobacterales</taxon>
        <taxon>Desulfosarcinaceae</taxon>
        <taxon>Desulfosarcina</taxon>
    </lineage>
</organism>
<protein>
    <submittedName>
        <fullName evidence="1">Uncharacterized protein</fullName>
    </submittedName>
</protein>
<evidence type="ECO:0000313" key="1">
    <source>
        <dbReference type="EMBL" id="BBO80431.1"/>
    </source>
</evidence>
<dbReference type="EMBL" id="AP021876">
    <property type="protein sequence ID" value="BBO80431.1"/>
    <property type="molecule type" value="Genomic_DNA"/>
</dbReference>
<dbReference type="AlphaFoldDB" id="A0A5K7ZHU1"/>
<sequence length="92" mass="10586">MDTDEFSEMARVVFAARISDTLKADLGARNSRYGNEDDWLRGVLKFLKRIIEDPGAYVAYWNLEEEDGVNAAMMREIALELSRRAKERCDPL</sequence>
<dbReference type="KEGG" id="dov:DSCO28_09970"/>
<dbReference type="Proteomes" id="UP000425960">
    <property type="component" value="Chromosome"/>
</dbReference>
<proteinExistence type="predicted"/>
<gene>
    <name evidence="1" type="ORF">DSCO28_09970</name>
</gene>
<reference evidence="1 2" key="1">
    <citation type="submission" date="2019-11" db="EMBL/GenBank/DDBJ databases">
        <title>Comparative genomics of hydrocarbon-degrading Desulfosarcina strains.</title>
        <authorList>
            <person name="Watanabe M."/>
            <person name="Kojima H."/>
            <person name="Fukui M."/>
        </authorList>
    </citation>
    <scope>NUCLEOTIDE SEQUENCE [LARGE SCALE GENOMIC DNA]</scope>
    <source>
        <strain evidence="1 2">28bB2T</strain>
    </source>
</reference>
<evidence type="ECO:0000313" key="2">
    <source>
        <dbReference type="Proteomes" id="UP000425960"/>
    </source>
</evidence>
<accession>A0A5K7ZHU1</accession>
<name>A0A5K7ZHU1_9BACT</name>